<evidence type="ECO:0008006" key="3">
    <source>
        <dbReference type="Google" id="ProtNLM"/>
    </source>
</evidence>
<keyword evidence="1" id="KW-1133">Transmembrane helix</keyword>
<dbReference type="RefSeq" id="WP_349947225.1">
    <property type="nucleotide sequence ID" value="NZ_CP157940.1"/>
</dbReference>
<reference evidence="2" key="1">
    <citation type="submission" date="2024-06" db="EMBL/GenBank/DDBJ databases">
        <title>Lacrimispora cavernae sp. nov., a novel anaerobe isolated from bat guano pile inside a cave.</title>
        <authorList>
            <person name="Miller S.L."/>
            <person name="Lu N."/>
            <person name="King J."/>
            <person name="Sankaranarayanan K."/>
            <person name="Lawson P.A."/>
        </authorList>
    </citation>
    <scope>NUCLEOTIDE SEQUENCE</scope>
    <source>
        <strain evidence="2">BS-2</strain>
    </source>
</reference>
<dbReference type="AlphaFoldDB" id="A0AAU7PQA5"/>
<organism evidence="2">
    <name type="scientific">Lacrimispora sp. BS-2</name>
    <dbReference type="NCBI Taxonomy" id="3151850"/>
    <lineage>
        <taxon>Bacteria</taxon>
        <taxon>Bacillati</taxon>
        <taxon>Bacillota</taxon>
        <taxon>Clostridia</taxon>
        <taxon>Lachnospirales</taxon>
        <taxon>Lachnospiraceae</taxon>
        <taxon>Lacrimispora</taxon>
    </lineage>
</organism>
<sequence length="107" mass="12852">MNIIMISNLLETLMIVFFGLSWPFSIHKSYVSRTAKGKSLSFEIFIWLGYIFGIVRKFLLYGSSPSGNDWLFFLSWFFYFLNFIEITFDMWLYSRNVRLDKEREQGK</sequence>
<evidence type="ECO:0000313" key="2">
    <source>
        <dbReference type="EMBL" id="XBS54533.1"/>
    </source>
</evidence>
<proteinExistence type="predicted"/>
<keyword evidence="1" id="KW-0812">Transmembrane</keyword>
<evidence type="ECO:0000256" key="1">
    <source>
        <dbReference type="SAM" id="Phobius"/>
    </source>
</evidence>
<dbReference type="EMBL" id="CP157940">
    <property type="protein sequence ID" value="XBS54533.1"/>
    <property type="molecule type" value="Genomic_DNA"/>
</dbReference>
<accession>A0AAU7PQA5</accession>
<name>A0AAU7PQA5_9FIRM</name>
<feature type="transmembrane region" description="Helical" evidence="1">
    <location>
        <begin position="6"/>
        <end position="24"/>
    </location>
</feature>
<keyword evidence="1" id="KW-0472">Membrane</keyword>
<protein>
    <recommendedName>
        <fullName evidence="3">PQ loop repeat protein</fullName>
    </recommendedName>
</protein>
<feature type="transmembrane region" description="Helical" evidence="1">
    <location>
        <begin position="70"/>
        <end position="93"/>
    </location>
</feature>
<feature type="transmembrane region" description="Helical" evidence="1">
    <location>
        <begin position="44"/>
        <end position="64"/>
    </location>
</feature>
<gene>
    <name evidence="2" type="ORF">ABFV83_01720</name>
</gene>